<dbReference type="Gene3D" id="3.40.50.150">
    <property type="entry name" value="Vaccinia Virus protein VP39"/>
    <property type="match status" value="1"/>
</dbReference>
<dbReference type="GO" id="GO:0006696">
    <property type="term" value="P:ergosterol biosynthetic process"/>
    <property type="evidence" value="ECO:0007669"/>
    <property type="project" value="TreeGrafter"/>
</dbReference>
<gene>
    <name evidence="4" type="ORF">B0A50_08105</name>
</gene>
<dbReference type="InterPro" id="IPR013216">
    <property type="entry name" value="Methyltransf_11"/>
</dbReference>
<reference evidence="4 5" key="1">
    <citation type="submission" date="2017-03" db="EMBL/GenBank/DDBJ databases">
        <title>Genomes of endolithic fungi from Antarctica.</title>
        <authorList>
            <person name="Coleine C."/>
            <person name="Masonjones S."/>
            <person name="Stajich J.E."/>
        </authorList>
    </citation>
    <scope>NUCLEOTIDE SEQUENCE [LARGE SCALE GENOMIC DNA]</scope>
    <source>
        <strain evidence="4 5">CCFEE 6315</strain>
    </source>
</reference>
<dbReference type="PANTHER" id="PTHR44068:SF4">
    <property type="entry name" value="S-ADENOSYL-METHIONINE-STEROL-C-METHYLTRANSFERAS (AFU_ORTHOLOGUE AFUA_4G09190)"/>
    <property type="match status" value="1"/>
</dbReference>
<dbReference type="SUPFAM" id="SSF53335">
    <property type="entry name" value="S-adenosyl-L-methionine-dependent methyltransferases"/>
    <property type="match status" value="1"/>
</dbReference>
<accession>A0A4U0TKJ9</accession>
<evidence type="ECO:0000313" key="5">
    <source>
        <dbReference type="Proteomes" id="UP000308549"/>
    </source>
</evidence>
<dbReference type="AlphaFoldDB" id="A0A4U0TKJ9"/>
<evidence type="ECO:0000256" key="2">
    <source>
        <dbReference type="SAM" id="MobiDB-lite"/>
    </source>
</evidence>
<protein>
    <recommendedName>
        <fullName evidence="3">Methyltransferase type 11 domain-containing protein</fullName>
    </recommendedName>
</protein>
<proteinExistence type="predicted"/>
<dbReference type="OrthoDB" id="540004at2759"/>
<dbReference type="PANTHER" id="PTHR44068">
    <property type="entry name" value="ZGC:194242"/>
    <property type="match status" value="1"/>
</dbReference>
<dbReference type="GO" id="GO:0005783">
    <property type="term" value="C:endoplasmic reticulum"/>
    <property type="evidence" value="ECO:0007669"/>
    <property type="project" value="TreeGrafter"/>
</dbReference>
<dbReference type="CDD" id="cd02440">
    <property type="entry name" value="AdoMet_MTases"/>
    <property type="match status" value="1"/>
</dbReference>
<feature type="compositionally biased region" description="Polar residues" evidence="2">
    <location>
        <begin position="382"/>
        <end position="394"/>
    </location>
</feature>
<dbReference type="EMBL" id="NAJL01000080">
    <property type="protein sequence ID" value="TKA22236.1"/>
    <property type="molecule type" value="Genomic_DNA"/>
</dbReference>
<dbReference type="GO" id="GO:0003838">
    <property type="term" value="F:sterol 24-C-methyltransferase activity"/>
    <property type="evidence" value="ECO:0007669"/>
    <property type="project" value="TreeGrafter"/>
</dbReference>
<sequence length="437" mass="48388">MLAAETSVAAQRQHDGATPTSKLDFSKKTRRPRRLGRYETALRSFRRLRSLTPEKVSSFMDSYIIYDLDWADEKAMIQTLGPDYQHRVGECLQNYYGVLNHLCAIGELEKMYIPPAMDLDASILMNQILYEETIAEELHLPPNAKVLDLGCGRGRVAAHMSSMSGAQVTGLNIDEDQIASAIDFNKQKRFNNDFVRADFNDLPLPLEDCQYDAFYQIQAFSLCKDIPALCKELYRVLKPGARLSLLDWASLDAYDPEDPYHQKLMRAIKPLIGAVGTPTPQSMIDALESAGFRMIRHDNASIDDLQAPLIERADGYFRTTRFAILSLVRIGLLPTHFRTLFNRMTQDCDAFIEADRARLITTSYHWLAEKPVEGGLEPKTESPASSDTAVNTEVASGGTSKEASTSSSKQSGKAVPALTSPDSQPAVSPAGEVPASG</sequence>
<feature type="region of interest" description="Disordered" evidence="2">
    <location>
        <begin position="374"/>
        <end position="437"/>
    </location>
</feature>
<dbReference type="Pfam" id="PF08241">
    <property type="entry name" value="Methyltransf_11"/>
    <property type="match status" value="1"/>
</dbReference>
<name>A0A4U0TKJ9_9PEZI</name>
<dbReference type="Proteomes" id="UP000308549">
    <property type="component" value="Unassembled WGS sequence"/>
</dbReference>
<evidence type="ECO:0000259" key="3">
    <source>
        <dbReference type="Pfam" id="PF08241"/>
    </source>
</evidence>
<dbReference type="InterPro" id="IPR029063">
    <property type="entry name" value="SAM-dependent_MTases_sf"/>
</dbReference>
<comment type="caution">
    <text evidence="4">The sequence shown here is derived from an EMBL/GenBank/DDBJ whole genome shotgun (WGS) entry which is preliminary data.</text>
</comment>
<dbReference type="InterPro" id="IPR050447">
    <property type="entry name" value="Erg6_SMT_methyltransf"/>
</dbReference>
<evidence type="ECO:0000313" key="4">
    <source>
        <dbReference type="EMBL" id="TKA22236.1"/>
    </source>
</evidence>
<keyword evidence="5" id="KW-1185">Reference proteome</keyword>
<feature type="compositionally biased region" description="Low complexity" evidence="2">
    <location>
        <begin position="395"/>
        <end position="414"/>
    </location>
</feature>
<keyword evidence="1" id="KW-0808">Transferase</keyword>
<feature type="region of interest" description="Disordered" evidence="2">
    <location>
        <begin position="1"/>
        <end position="29"/>
    </location>
</feature>
<evidence type="ECO:0000256" key="1">
    <source>
        <dbReference type="ARBA" id="ARBA00022679"/>
    </source>
</evidence>
<organism evidence="4 5">
    <name type="scientific">Salinomyces thailandicus</name>
    <dbReference type="NCBI Taxonomy" id="706561"/>
    <lineage>
        <taxon>Eukaryota</taxon>
        <taxon>Fungi</taxon>
        <taxon>Dikarya</taxon>
        <taxon>Ascomycota</taxon>
        <taxon>Pezizomycotina</taxon>
        <taxon>Dothideomycetes</taxon>
        <taxon>Dothideomycetidae</taxon>
        <taxon>Mycosphaerellales</taxon>
        <taxon>Teratosphaeriaceae</taxon>
        <taxon>Salinomyces</taxon>
    </lineage>
</organism>
<feature type="domain" description="Methyltransferase type 11" evidence="3">
    <location>
        <begin position="147"/>
        <end position="243"/>
    </location>
</feature>